<comment type="subcellular location">
    <subcellularLocation>
        <location evidence="3">Cytoplasm</location>
    </subcellularLocation>
</comment>
<dbReference type="Gene3D" id="3.30.420.40">
    <property type="match status" value="1"/>
</dbReference>
<comment type="catalytic activity">
    <reaction evidence="3">
        <text>D-glucose + ATP = D-glucose 6-phosphate + ADP + H(+)</text>
        <dbReference type="Rhea" id="RHEA:17825"/>
        <dbReference type="ChEBI" id="CHEBI:4167"/>
        <dbReference type="ChEBI" id="CHEBI:15378"/>
        <dbReference type="ChEBI" id="CHEBI:30616"/>
        <dbReference type="ChEBI" id="CHEBI:61548"/>
        <dbReference type="ChEBI" id="CHEBI:456216"/>
        <dbReference type="EC" id="2.7.1.2"/>
    </reaction>
</comment>
<keyword evidence="2 3" id="KW-0418">Kinase</keyword>
<protein>
    <recommendedName>
        <fullName evidence="3">Glucokinase</fullName>
        <ecNumber evidence="3">2.7.1.2</ecNumber>
    </recommendedName>
    <alternativeName>
        <fullName evidence="3">Glucose kinase</fullName>
    </alternativeName>
</protein>
<dbReference type="STRING" id="1795632.TH606_04605"/>
<evidence type="ECO:0000313" key="6">
    <source>
        <dbReference type="Proteomes" id="UP000076964"/>
    </source>
</evidence>
<dbReference type="PANTHER" id="PTHR47363:SF1">
    <property type="entry name" value="GLUCOKINASE"/>
    <property type="match status" value="1"/>
</dbReference>
<dbReference type="RefSeq" id="WP_068541707.1">
    <property type="nucleotide sequence ID" value="NZ_LSFI01000017.1"/>
</dbReference>
<keyword evidence="1 3" id="KW-0808">Transferase</keyword>
<dbReference type="SUPFAM" id="SSF53067">
    <property type="entry name" value="Actin-like ATPase domain"/>
    <property type="match status" value="1"/>
</dbReference>
<dbReference type="PANTHER" id="PTHR47363">
    <property type="entry name" value="GLUCOKINASE"/>
    <property type="match status" value="1"/>
</dbReference>
<evidence type="ECO:0000256" key="1">
    <source>
        <dbReference type="ARBA" id="ARBA00022679"/>
    </source>
</evidence>
<evidence type="ECO:0000256" key="4">
    <source>
        <dbReference type="RuleBase" id="RU004046"/>
    </source>
</evidence>
<dbReference type="EMBL" id="LSFI01000017">
    <property type="protein sequence ID" value="OAG27917.1"/>
    <property type="molecule type" value="Genomic_DNA"/>
</dbReference>
<gene>
    <name evidence="3" type="primary">glk</name>
    <name evidence="5" type="ORF">TH606_04605</name>
</gene>
<keyword evidence="6" id="KW-1185">Reference proteome</keyword>
<dbReference type="GO" id="GO:0006096">
    <property type="term" value="P:glycolytic process"/>
    <property type="evidence" value="ECO:0007669"/>
    <property type="project" value="UniProtKB-UniRule"/>
</dbReference>
<dbReference type="InterPro" id="IPR043129">
    <property type="entry name" value="ATPase_NBD"/>
</dbReference>
<evidence type="ECO:0000256" key="3">
    <source>
        <dbReference type="HAMAP-Rule" id="MF_00524"/>
    </source>
</evidence>
<dbReference type="OrthoDB" id="9800595at2"/>
<dbReference type="Proteomes" id="UP000076964">
    <property type="component" value="Unassembled WGS sequence"/>
</dbReference>
<dbReference type="GO" id="GO:0005536">
    <property type="term" value="F:D-glucose binding"/>
    <property type="evidence" value="ECO:0007669"/>
    <property type="project" value="InterPro"/>
</dbReference>
<dbReference type="EC" id="2.7.1.2" evidence="3"/>
<dbReference type="HAMAP" id="MF_00524">
    <property type="entry name" value="Glucokinase"/>
    <property type="match status" value="1"/>
</dbReference>
<accession>A0A177E7J6</accession>
<sequence>MILAGDIGGTKTLLAIYELTGPARPKKMRLFSTKSFSSIKTLLNTYISEIKIRPTCISLGVAGPVIKGQVNMVNVGWRFTVKDLKRKFNLSRVFLLNDLEALAYSLPFLSKKHFIPIKSGRVDKKGNLAIIAAGTGLGEALLIRKEGSNFPVATEGGHADFAPWNELTYRLHAHLSQKFGHVSWERVASGPGIENIYEFLCKEEGLSPGLSSAKEIGQAGLTGKDPLAEKALELFFYAYGAEAGNLALKSLATGGVFIGGGIAPKLLSFFERGIFEEAFLAKGRHKTFLENIPIWLVNHPYSVLQGAALWAKHQLIKAQGRGNEFFS</sequence>
<keyword evidence="3" id="KW-0963">Cytoplasm</keyword>
<keyword evidence="3" id="KW-0547">Nucleotide-binding</keyword>
<name>A0A177E7J6_9BACT</name>
<dbReference type="NCBIfam" id="TIGR00749">
    <property type="entry name" value="glk"/>
    <property type="match status" value="1"/>
</dbReference>
<dbReference type="GO" id="GO:0005737">
    <property type="term" value="C:cytoplasm"/>
    <property type="evidence" value="ECO:0007669"/>
    <property type="project" value="UniProtKB-SubCell"/>
</dbReference>
<dbReference type="Gene3D" id="3.40.367.20">
    <property type="match status" value="1"/>
</dbReference>
<dbReference type="GO" id="GO:0005524">
    <property type="term" value="F:ATP binding"/>
    <property type="evidence" value="ECO:0007669"/>
    <property type="project" value="UniProtKB-UniRule"/>
</dbReference>
<keyword evidence="3" id="KW-0067">ATP-binding</keyword>
<keyword evidence="3" id="KW-0324">Glycolysis</keyword>
<proteinExistence type="inferred from homology"/>
<organism evidence="5 6">
    <name type="scientific">Thermodesulfatator autotrophicus</name>
    <dbReference type="NCBI Taxonomy" id="1795632"/>
    <lineage>
        <taxon>Bacteria</taxon>
        <taxon>Pseudomonadati</taxon>
        <taxon>Thermodesulfobacteriota</taxon>
        <taxon>Thermodesulfobacteria</taxon>
        <taxon>Thermodesulfobacteriales</taxon>
        <taxon>Thermodesulfatatoraceae</taxon>
        <taxon>Thermodesulfatator</taxon>
    </lineage>
</organism>
<dbReference type="InterPro" id="IPR003836">
    <property type="entry name" value="Glucokinase"/>
</dbReference>
<dbReference type="GO" id="GO:0004340">
    <property type="term" value="F:glucokinase activity"/>
    <property type="evidence" value="ECO:0007669"/>
    <property type="project" value="UniProtKB-UniRule"/>
</dbReference>
<dbReference type="AlphaFoldDB" id="A0A177E7J6"/>
<reference evidence="5 6" key="1">
    <citation type="submission" date="2016-02" db="EMBL/GenBank/DDBJ databases">
        <title>Draft genome sequence of Thermodesulfatator sp. S606.</title>
        <authorList>
            <person name="Lai Q."/>
            <person name="Cao J."/>
            <person name="Dupont S."/>
            <person name="Shao Z."/>
            <person name="Jebbar M."/>
            <person name="Alain K."/>
        </authorList>
    </citation>
    <scope>NUCLEOTIDE SEQUENCE [LARGE SCALE GENOMIC DNA]</scope>
    <source>
        <strain evidence="5 6">S606</strain>
    </source>
</reference>
<comment type="similarity">
    <text evidence="3 4">Belongs to the bacterial glucokinase family.</text>
</comment>
<comment type="caution">
    <text evidence="5">The sequence shown here is derived from an EMBL/GenBank/DDBJ whole genome shotgun (WGS) entry which is preliminary data.</text>
</comment>
<dbReference type="CDD" id="cd24008">
    <property type="entry name" value="ASKHA_NBD_GLK"/>
    <property type="match status" value="1"/>
</dbReference>
<evidence type="ECO:0000313" key="5">
    <source>
        <dbReference type="EMBL" id="OAG27917.1"/>
    </source>
</evidence>
<dbReference type="Pfam" id="PF02685">
    <property type="entry name" value="Glucokinase"/>
    <property type="match status" value="1"/>
</dbReference>
<evidence type="ECO:0000256" key="2">
    <source>
        <dbReference type="ARBA" id="ARBA00022777"/>
    </source>
</evidence>
<feature type="binding site" evidence="3">
    <location>
        <begin position="5"/>
        <end position="10"/>
    </location>
    <ligand>
        <name>ATP</name>
        <dbReference type="ChEBI" id="CHEBI:30616"/>
    </ligand>
</feature>